<dbReference type="GO" id="GO:0006281">
    <property type="term" value="P:DNA repair"/>
    <property type="evidence" value="ECO:0007669"/>
    <property type="project" value="UniProtKB-KW"/>
</dbReference>
<dbReference type="InterPro" id="IPR004026">
    <property type="entry name" value="Ada_DNA_repair_Zn-bd"/>
</dbReference>
<dbReference type="PANTHER" id="PTHR43280:SF2">
    <property type="entry name" value="HTH-TYPE TRANSCRIPTIONAL REGULATOR EXSA"/>
    <property type="match status" value="1"/>
</dbReference>
<gene>
    <name evidence="13" type="ORF">SAMN04490178_12363</name>
</gene>
<dbReference type="PANTHER" id="PTHR43280">
    <property type="entry name" value="ARAC-FAMILY TRANSCRIPTIONAL REGULATOR"/>
    <property type="match status" value="1"/>
</dbReference>
<evidence type="ECO:0000256" key="5">
    <source>
        <dbReference type="ARBA" id="ARBA00022763"/>
    </source>
</evidence>
<evidence type="ECO:0000256" key="4">
    <source>
        <dbReference type="ARBA" id="ARBA00022723"/>
    </source>
</evidence>
<dbReference type="AlphaFoldDB" id="A0A1H8XFX2"/>
<evidence type="ECO:0000256" key="9">
    <source>
        <dbReference type="ARBA" id="ARBA00023159"/>
    </source>
</evidence>
<dbReference type="RefSeq" id="WP_091749915.1">
    <property type="nucleotide sequence ID" value="NZ_FODY01000023.1"/>
</dbReference>
<evidence type="ECO:0000313" key="14">
    <source>
        <dbReference type="Proteomes" id="UP000198847"/>
    </source>
</evidence>
<dbReference type="GO" id="GO:0008168">
    <property type="term" value="F:methyltransferase activity"/>
    <property type="evidence" value="ECO:0007669"/>
    <property type="project" value="UniProtKB-KW"/>
</dbReference>
<dbReference type="GO" id="GO:0003700">
    <property type="term" value="F:DNA-binding transcription factor activity"/>
    <property type="evidence" value="ECO:0007669"/>
    <property type="project" value="InterPro"/>
</dbReference>
<dbReference type="InterPro" id="IPR016220">
    <property type="entry name" value="Me-P-triester_DNA_alkyl-Trfase"/>
</dbReference>
<name>A0A1H8XFX2_9FIRM</name>
<evidence type="ECO:0000256" key="1">
    <source>
        <dbReference type="ARBA" id="ARBA00001947"/>
    </source>
</evidence>
<keyword evidence="7" id="KW-0805">Transcription regulation</keyword>
<feature type="domain" description="HTH araC/xylS-type" evidence="12">
    <location>
        <begin position="87"/>
        <end position="185"/>
    </location>
</feature>
<keyword evidence="6" id="KW-0862">Zinc</keyword>
<dbReference type="PIRSF" id="PIRSF000408">
    <property type="entry name" value="Alkyltransferas_AdaA"/>
    <property type="match status" value="1"/>
</dbReference>
<evidence type="ECO:0000256" key="3">
    <source>
        <dbReference type="ARBA" id="ARBA00022679"/>
    </source>
</evidence>
<keyword evidence="11" id="KW-0234">DNA repair</keyword>
<dbReference type="PROSITE" id="PS01124">
    <property type="entry name" value="HTH_ARAC_FAMILY_2"/>
    <property type="match status" value="1"/>
</dbReference>
<dbReference type="InterPro" id="IPR009057">
    <property type="entry name" value="Homeodomain-like_sf"/>
</dbReference>
<protein>
    <submittedName>
        <fullName evidence="13">Transcriptional regulator, AraC family</fullName>
    </submittedName>
</protein>
<evidence type="ECO:0000256" key="2">
    <source>
        <dbReference type="ARBA" id="ARBA00022603"/>
    </source>
</evidence>
<keyword evidence="8" id="KW-0238">DNA-binding</keyword>
<organism evidence="13 14">
    <name type="scientific">Propionispora vibrioides</name>
    <dbReference type="NCBI Taxonomy" id="112903"/>
    <lineage>
        <taxon>Bacteria</taxon>
        <taxon>Bacillati</taxon>
        <taxon>Bacillota</taxon>
        <taxon>Negativicutes</taxon>
        <taxon>Selenomonadales</taxon>
        <taxon>Sporomusaceae</taxon>
        <taxon>Propionispora</taxon>
    </lineage>
</organism>
<dbReference type="OrthoDB" id="9783680at2"/>
<evidence type="ECO:0000256" key="7">
    <source>
        <dbReference type="ARBA" id="ARBA00023015"/>
    </source>
</evidence>
<keyword evidence="5" id="KW-0227">DNA damage</keyword>
<evidence type="ECO:0000256" key="11">
    <source>
        <dbReference type="ARBA" id="ARBA00023204"/>
    </source>
</evidence>
<dbReference type="Pfam" id="PF02805">
    <property type="entry name" value="Ada_Zn_binding"/>
    <property type="match status" value="1"/>
</dbReference>
<keyword evidence="4" id="KW-0479">Metal-binding</keyword>
<dbReference type="PROSITE" id="PS00041">
    <property type="entry name" value="HTH_ARAC_FAMILY_1"/>
    <property type="match status" value="1"/>
</dbReference>
<dbReference type="GO" id="GO:0032259">
    <property type="term" value="P:methylation"/>
    <property type="evidence" value="ECO:0007669"/>
    <property type="project" value="UniProtKB-KW"/>
</dbReference>
<proteinExistence type="predicted"/>
<keyword evidence="2" id="KW-0489">Methyltransferase</keyword>
<dbReference type="InterPro" id="IPR035451">
    <property type="entry name" value="Ada-like_dom_sf"/>
</dbReference>
<sequence>MKEYGSLLPEEKWQAVIQCDSRYDGVFFYGVRTTGIFCRPSCKSKAPVPGNIIFFEHPAEARQLGFRPCKRCCPERTVFQPELELVKKVRKIIDDGYQSRVDVQHISRQLGVSKNHLIKLFKRYCGVTPAQYIISRRVAKAIELLRQEEAGILEVAYAAGFRSLSAFYKCFKERTGYAPGEVRENTEILAACVTTDSCQTVRETS</sequence>
<dbReference type="GO" id="GO:0008270">
    <property type="term" value="F:zinc ion binding"/>
    <property type="evidence" value="ECO:0007669"/>
    <property type="project" value="InterPro"/>
</dbReference>
<keyword evidence="3" id="KW-0808">Transferase</keyword>
<dbReference type="SUPFAM" id="SSF46689">
    <property type="entry name" value="Homeodomain-like"/>
    <property type="match status" value="2"/>
</dbReference>
<keyword evidence="9" id="KW-0010">Activator</keyword>
<evidence type="ECO:0000256" key="10">
    <source>
        <dbReference type="ARBA" id="ARBA00023163"/>
    </source>
</evidence>
<dbReference type="Proteomes" id="UP000198847">
    <property type="component" value="Unassembled WGS sequence"/>
</dbReference>
<keyword evidence="14" id="KW-1185">Reference proteome</keyword>
<dbReference type="SUPFAM" id="SSF57884">
    <property type="entry name" value="Ada DNA repair protein, N-terminal domain (N-Ada 10)"/>
    <property type="match status" value="1"/>
</dbReference>
<evidence type="ECO:0000256" key="8">
    <source>
        <dbReference type="ARBA" id="ARBA00023125"/>
    </source>
</evidence>
<dbReference type="GO" id="GO:0043565">
    <property type="term" value="F:sequence-specific DNA binding"/>
    <property type="evidence" value="ECO:0007669"/>
    <property type="project" value="InterPro"/>
</dbReference>
<evidence type="ECO:0000259" key="12">
    <source>
        <dbReference type="PROSITE" id="PS01124"/>
    </source>
</evidence>
<dbReference type="InterPro" id="IPR018060">
    <property type="entry name" value="HTH_AraC"/>
</dbReference>
<keyword evidence="10" id="KW-0804">Transcription</keyword>
<dbReference type="InterPro" id="IPR018062">
    <property type="entry name" value="HTH_AraC-typ_CS"/>
</dbReference>
<accession>A0A1H8XFX2</accession>
<comment type="cofactor">
    <cofactor evidence="1">
        <name>Zn(2+)</name>
        <dbReference type="ChEBI" id="CHEBI:29105"/>
    </cofactor>
</comment>
<dbReference type="SMART" id="SM00342">
    <property type="entry name" value="HTH_ARAC"/>
    <property type="match status" value="1"/>
</dbReference>
<dbReference type="EMBL" id="FODY01000023">
    <property type="protein sequence ID" value="SEP38924.1"/>
    <property type="molecule type" value="Genomic_DNA"/>
</dbReference>
<dbReference type="Gene3D" id="3.40.10.10">
    <property type="entry name" value="DNA Methylphosphotriester Repair Domain"/>
    <property type="match status" value="1"/>
</dbReference>
<evidence type="ECO:0000256" key="6">
    <source>
        <dbReference type="ARBA" id="ARBA00022833"/>
    </source>
</evidence>
<dbReference type="Gene3D" id="1.10.10.60">
    <property type="entry name" value="Homeodomain-like"/>
    <property type="match status" value="2"/>
</dbReference>
<dbReference type="STRING" id="112903.SAMN04490178_12363"/>
<reference evidence="13 14" key="1">
    <citation type="submission" date="2016-10" db="EMBL/GenBank/DDBJ databases">
        <authorList>
            <person name="de Groot N.N."/>
        </authorList>
    </citation>
    <scope>NUCLEOTIDE SEQUENCE [LARGE SCALE GENOMIC DNA]</scope>
    <source>
        <strain evidence="13 14">DSM 13305</strain>
    </source>
</reference>
<evidence type="ECO:0000313" key="13">
    <source>
        <dbReference type="EMBL" id="SEP38924.1"/>
    </source>
</evidence>
<dbReference type="Pfam" id="PF12833">
    <property type="entry name" value="HTH_18"/>
    <property type="match status" value="1"/>
</dbReference>